<comment type="similarity">
    <text evidence="11 14">Belongs to the GARS family.</text>
</comment>
<dbReference type="InterPro" id="IPR020561">
    <property type="entry name" value="PRibGlycinamid_synth_ATP-grasp"/>
</dbReference>
<dbReference type="SUPFAM" id="SSF56059">
    <property type="entry name" value="Glutathione synthetase ATP-binding domain-like"/>
    <property type="match status" value="1"/>
</dbReference>
<dbReference type="Gene3D" id="3.90.600.10">
    <property type="entry name" value="Phosphoribosylglycinamide synthetase, C-terminal domain"/>
    <property type="match status" value="1"/>
</dbReference>
<dbReference type="InterPro" id="IPR000115">
    <property type="entry name" value="PRibGlycinamide_synth"/>
</dbReference>
<dbReference type="EC" id="6.3.4.13" evidence="4 14"/>
<dbReference type="Proteomes" id="UP000885690">
    <property type="component" value="Unassembled WGS sequence"/>
</dbReference>
<keyword evidence="7 15" id="KW-0547">Nucleotide-binding</keyword>
<evidence type="ECO:0000313" key="17">
    <source>
        <dbReference type="EMBL" id="HDD53253.1"/>
    </source>
</evidence>
<dbReference type="InterPro" id="IPR011054">
    <property type="entry name" value="Rudment_hybrid_motif"/>
</dbReference>
<dbReference type="UniPathway" id="UPA00074">
    <property type="reaction ID" value="UER00125"/>
</dbReference>
<evidence type="ECO:0000256" key="7">
    <source>
        <dbReference type="ARBA" id="ARBA00022741"/>
    </source>
</evidence>
<dbReference type="PROSITE" id="PS50975">
    <property type="entry name" value="ATP_GRASP"/>
    <property type="match status" value="1"/>
</dbReference>
<dbReference type="Gene3D" id="3.40.50.20">
    <property type="match status" value="1"/>
</dbReference>
<dbReference type="Pfam" id="PF01071">
    <property type="entry name" value="GARS_A"/>
    <property type="match status" value="1"/>
</dbReference>
<evidence type="ECO:0000256" key="13">
    <source>
        <dbReference type="ARBA" id="ARBA00042864"/>
    </source>
</evidence>
<organism evidence="17">
    <name type="scientific">Thermosulfidibacter takaii</name>
    <dbReference type="NCBI Taxonomy" id="412593"/>
    <lineage>
        <taxon>Bacteria</taxon>
        <taxon>Pseudomonadati</taxon>
        <taxon>Thermosulfidibacterota</taxon>
        <taxon>Thermosulfidibacteria</taxon>
        <taxon>Thermosulfidibacterales</taxon>
        <taxon>Thermosulfidibacteraceae</taxon>
    </lineage>
</organism>
<dbReference type="InterPro" id="IPR013815">
    <property type="entry name" value="ATP_grasp_subdomain_1"/>
</dbReference>
<evidence type="ECO:0000256" key="2">
    <source>
        <dbReference type="ARBA" id="ARBA00001946"/>
    </source>
</evidence>
<evidence type="ECO:0000256" key="9">
    <source>
        <dbReference type="ARBA" id="ARBA00022840"/>
    </source>
</evidence>
<evidence type="ECO:0000256" key="6">
    <source>
        <dbReference type="ARBA" id="ARBA00022723"/>
    </source>
</evidence>
<dbReference type="Pfam" id="PF02843">
    <property type="entry name" value="GARS_C"/>
    <property type="match status" value="1"/>
</dbReference>
<dbReference type="AlphaFoldDB" id="A0A7C0U763"/>
<name>A0A7C0U763_9BACT</name>
<dbReference type="FunFam" id="3.90.600.10:FF:000001">
    <property type="entry name" value="Trifunctional purine biosynthetic protein adenosine-3"/>
    <property type="match status" value="1"/>
</dbReference>
<dbReference type="FunFam" id="3.40.50.20:FF:000006">
    <property type="entry name" value="Phosphoribosylamine--glycine ligase, chloroplastic"/>
    <property type="match status" value="1"/>
</dbReference>
<gene>
    <name evidence="14 17" type="primary">purD</name>
    <name evidence="17" type="ORF">ENF32_04210</name>
</gene>
<comment type="cofactor">
    <cofactor evidence="1">
        <name>Mn(2+)</name>
        <dbReference type="ChEBI" id="CHEBI:29035"/>
    </cofactor>
</comment>
<dbReference type="SUPFAM" id="SSF52440">
    <property type="entry name" value="PreATP-grasp domain"/>
    <property type="match status" value="1"/>
</dbReference>
<reference evidence="17" key="1">
    <citation type="journal article" date="2020" name="mSystems">
        <title>Genome- and Community-Level Interaction Insights into Carbon Utilization and Element Cycling Functions of Hydrothermarchaeota in Hydrothermal Sediment.</title>
        <authorList>
            <person name="Zhou Z."/>
            <person name="Liu Y."/>
            <person name="Xu W."/>
            <person name="Pan J."/>
            <person name="Luo Z.H."/>
            <person name="Li M."/>
        </authorList>
    </citation>
    <scope>NUCLEOTIDE SEQUENCE [LARGE SCALE GENOMIC DNA]</scope>
    <source>
        <strain evidence="17">HyVt-115</strain>
    </source>
</reference>
<evidence type="ECO:0000256" key="1">
    <source>
        <dbReference type="ARBA" id="ARBA00001936"/>
    </source>
</evidence>
<dbReference type="InterPro" id="IPR020560">
    <property type="entry name" value="PRibGlycinamide_synth_C-dom"/>
</dbReference>
<dbReference type="InterPro" id="IPR037123">
    <property type="entry name" value="PRibGlycinamide_synth_C_sf"/>
</dbReference>
<sequence length="434" mass="46520">MKVLVVGGGGREHALVWKIAQSPLVEEIYATPGNGGICREAKTQCIPWPGSLEALADFAYERGIDLTVVGPEDPLVQGIVDIFQASGLRVFGPCREAAQLEGSKAFSKDFMKRFGIPTAEYKVFSDPQEAKDYVKAQGAPIVVKADGLAAGKGALVCRTLEEALAAVDRIMVEKAFGDAGNRVVVEEFLTGEEASFLAITDGEHIYPLAGSQDHKPVYDNDEGPNTGGMGAYSPAPVITSVVHQRVMDKVMRPVVEGMKEMGHPFKGVIYAGLMIKEEEPRVLEFNVRFGDPEAQPILMRMESDLVPALMASIEGGLDQVEIAYKPQAAVCVVMASGGYPGKYERGFVIEGLDQVEQMNDVKVFHAGTAERDGSTVTNGGRVLGVTALGKTVKDAIDRAYEAVGRIHWPGVHYRRDIGAKALKRLTGGGNPGAC</sequence>
<evidence type="ECO:0000256" key="5">
    <source>
        <dbReference type="ARBA" id="ARBA00022598"/>
    </source>
</evidence>
<dbReference type="Pfam" id="PF02844">
    <property type="entry name" value="GARS_N"/>
    <property type="match status" value="1"/>
</dbReference>
<dbReference type="PROSITE" id="PS00184">
    <property type="entry name" value="GARS"/>
    <property type="match status" value="1"/>
</dbReference>
<evidence type="ECO:0000256" key="8">
    <source>
        <dbReference type="ARBA" id="ARBA00022755"/>
    </source>
</evidence>
<dbReference type="GO" id="GO:0004637">
    <property type="term" value="F:phosphoribosylamine-glycine ligase activity"/>
    <property type="evidence" value="ECO:0007669"/>
    <property type="project" value="UniProtKB-UniRule"/>
</dbReference>
<dbReference type="InterPro" id="IPR020562">
    <property type="entry name" value="PRibGlycinamide_synth_N"/>
</dbReference>
<dbReference type="GO" id="GO:0005524">
    <property type="term" value="F:ATP binding"/>
    <property type="evidence" value="ECO:0007669"/>
    <property type="project" value="UniProtKB-UniRule"/>
</dbReference>
<evidence type="ECO:0000256" key="4">
    <source>
        <dbReference type="ARBA" id="ARBA00013255"/>
    </source>
</evidence>
<feature type="domain" description="ATP-grasp" evidence="16">
    <location>
        <begin position="108"/>
        <end position="314"/>
    </location>
</feature>
<evidence type="ECO:0000256" key="14">
    <source>
        <dbReference type="HAMAP-Rule" id="MF_00138"/>
    </source>
</evidence>
<comment type="catalytic activity">
    <reaction evidence="14">
        <text>5-phospho-beta-D-ribosylamine + glycine + ATP = N(1)-(5-phospho-beta-D-ribosyl)glycinamide + ADP + phosphate + H(+)</text>
        <dbReference type="Rhea" id="RHEA:17453"/>
        <dbReference type="ChEBI" id="CHEBI:15378"/>
        <dbReference type="ChEBI" id="CHEBI:30616"/>
        <dbReference type="ChEBI" id="CHEBI:43474"/>
        <dbReference type="ChEBI" id="CHEBI:57305"/>
        <dbReference type="ChEBI" id="CHEBI:58681"/>
        <dbReference type="ChEBI" id="CHEBI:143788"/>
        <dbReference type="ChEBI" id="CHEBI:456216"/>
        <dbReference type="EC" id="6.3.4.13"/>
    </reaction>
</comment>
<keyword evidence="10" id="KW-0464">Manganese</keyword>
<evidence type="ECO:0000256" key="3">
    <source>
        <dbReference type="ARBA" id="ARBA00005174"/>
    </source>
</evidence>
<dbReference type="SMART" id="SM01209">
    <property type="entry name" value="GARS_A"/>
    <property type="match status" value="1"/>
</dbReference>
<comment type="caution">
    <text evidence="17">The sequence shown here is derived from an EMBL/GenBank/DDBJ whole genome shotgun (WGS) entry which is preliminary data.</text>
</comment>
<evidence type="ECO:0000259" key="16">
    <source>
        <dbReference type="PROSITE" id="PS50975"/>
    </source>
</evidence>
<dbReference type="InterPro" id="IPR016185">
    <property type="entry name" value="PreATP-grasp_dom_sf"/>
</dbReference>
<keyword evidence="9 15" id="KW-0067">ATP-binding</keyword>
<accession>A0A7C0U763</accession>
<evidence type="ECO:0000256" key="15">
    <source>
        <dbReference type="PROSITE-ProRule" id="PRU00409"/>
    </source>
</evidence>
<dbReference type="SUPFAM" id="SSF51246">
    <property type="entry name" value="Rudiment single hybrid motif"/>
    <property type="match status" value="1"/>
</dbReference>
<dbReference type="Gene3D" id="3.30.1490.20">
    <property type="entry name" value="ATP-grasp fold, A domain"/>
    <property type="match status" value="1"/>
</dbReference>
<dbReference type="Gene3D" id="3.30.470.20">
    <property type="entry name" value="ATP-grasp fold, B domain"/>
    <property type="match status" value="1"/>
</dbReference>
<evidence type="ECO:0000256" key="10">
    <source>
        <dbReference type="ARBA" id="ARBA00023211"/>
    </source>
</evidence>
<dbReference type="GO" id="GO:0006189">
    <property type="term" value="P:'de novo' IMP biosynthetic process"/>
    <property type="evidence" value="ECO:0007669"/>
    <property type="project" value="UniProtKB-UniRule"/>
</dbReference>
<keyword evidence="5 14" id="KW-0436">Ligase</keyword>
<comment type="cofactor">
    <cofactor evidence="2">
        <name>Mg(2+)</name>
        <dbReference type="ChEBI" id="CHEBI:18420"/>
    </cofactor>
</comment>
<dbReference type="FunFam" id="3.30.1490.20:FF:000006">
    <property type="entry name" value="phosphoribosylamine--glycine ligase, chloroplastic-like"/>
    <property type="match status" value="1"/>
</dbReference>
<dbReference type="NCBIfam" id="TIGR00877">
    <property type="entry name" value="purD"/>
    <property type="match status" value="1"/>
</dbReference>
<keyword evidence="8 14" id="KW-0658">Purine biosynthesis</keyword>
<dbReference type="HAMAP" id="MF_00138">
    <property type="entry name" value="GARS"/>
    <property type="match status" value="1"/>
</dbReference>
<comment type="pathway">
    <text evidence="3 14">Purine metabolism; IMP biosynthesis via de novo pathway; N(1)-(5-phospho-D-ribosyl)glycinamide from 5-phospho-alpha-D-ribose 1-diphosphate: step 2/2.</text>
</comment>
<evidence type="ECO:0000256" key="11">
    <source>
        <dbReference type="ARBA" id="ARBA00038345"/>
    </source>
</evidence>
<protein>
    <recommendedName>
        <fullName evidence="4 14">Phosphoribosylamine--glycine ligase</fullName>
        <ecNumber evidence="4 14">6.3.4.13</ecNumber>
    </recommendedName>
    <alternativeName>
        <fullName evidence="14">GARS</fullName>
    </alternativeName>
    <alternativeName>
        <fullName evidence="12 14">Glycinamide ribonucleotide synthetase</fullName>
    </alternativeName>
    <alternativeName>
        <fullName evidence="13 14">Phosphoribosylglycinamide synthetase</fullName>
    </alternativeName>
</protein>
<proteinExistence type="inferred from homology"/>
<dbReference type="SMART" id="SM01210">
    <property type="entry name" value="GARS_C"/>
    <property type="match status" value="1"/>
</dbReference>
<dbReference type="PANTHER" id="PTHR43472">
    <property type="entry name" value="PHOSPHORIBOSYLAMINE--GLYCINE LIGASE"/>
    <property type="match status" value="1"/>
</dbReference>
<dbReference type="EMBL" id="DQWS01000159">
    <property type="protein sequence ID" value="HDD53253.1"/>
    <property type="molecule type" value="Genomic_DNA"/>
</dbReference>
<dbReference type="GO" id="GO:0046872">
    <property type="term" value="F:metal ion binding"/>
    <property type="evidence" value="ECO:0007669"/>
    <property type="project" value="UniProtKB-KW"/>
</dbReference>
<evidence type="ECO:0000256" key="12">
    <source>
        <dbReference type="ARBA" id="ARBA00042242"/>
    </source>
</evidence>
<dbReference type="InterPro" id="IPR011761">
    <property type="entry name" value="ATP-grasp"/>
</dbReference>
<dbReference type="PANTHER" id="PTHR43472:SF1">
    <property type="entry name" value="PHOSPHORIBOSYLAMINE--GLYCINE LIGASE, CHLOROPLASTIC"/>
    <property type="match status" value="1"/>
</dbReference>
<keyword evidence="6" id="KW-0479">Metal-binding</keyword>
<dbReference type="InterPro" id="IPR020559">
    <property type="entry name" value="PRibGlycinamide_synth_CS"/>
</dbReference>
<dbReference type="GO" id="GO:0009113">
    <property type="term" value="P:purine nucleobase biosynthetic process"/>
    <property type="evidence" value="ECO:0007669"/>
    <property type="project" value="InterPro"/>
</dbReference>